<feature type="transmembrane region" description="Helical" evidence="8">
    <location>
        <begin position="146"/>
        <end position="167"/>
    </location>
</feature>
<evidence type="ECO:0000313" key="11">
    <source>
        <dbReference type="Proteomes" id="UP000594262"/>
    </source>
</evidence>
<feature type="transmembrane region" description="Helical" evidence="8">
    <location>
        <begin position="46"/>
        <end position="66"/>
    </location>
</feature>
<proteinExistence type="inferred from homology"/>
<evidence type="ECO:0000256" key="7">
    <source>
        <dbReference type="ARBA" id="ARBA00023136"/>
    </source>
</evidence>
<protein>
    <recommendedName>
        <fullName evidence="8">Phosphate transporter</fullName>
    </recommendedName>
</protein>
<keyword evidence="11" id="KW-1185">Reference proteome</keyword>
<comment type="similarity">
    <text evidence="2 8">Belongs to the inorganic phosphate transporter (PiT) (TC 2.A.20) family.</text>
</comment>
<keyword evidence="5 8" id="KW-0812">Transmembrane</keyword>
<feature type="transmembrane region" description="Helical" evidence="8">
    <location>
        <begin position="422"/>
        <end position="441"/>
    </location>
</feature>
<reference evidence="10" key="1">
    <citation type="submission" date="2021-01" db="UniProtKB">
        <authorList>
            <consortium name="EnsemblMetazoa"/>
        </authorList>
    </citation>
    <scope>IDENTIFICATION</scope>
</reference>
<name>A0A7M5UYC3_9CNID</name>
<dbReference type="GO" id="GO:0016020">
    <property type="term" value="C:membrane"/>
    <property type="evidence" value="ECO:0007669"/>
    <property type="project" value="UniProtKB-SubCell"/>
</dbReference>
<feature type="transmembrane region" description="Helical" evidence="8">
    <location>
        <begin position="513"/>
        <end position="534"/>
    </location>
</feature>
<evidence type="ECO:0000256" key="2">
    <source>
        <dbReference type="ARBA" id="ARBA00009916"/>
    </source>
</evidence>
<evidence type="ECO:0000256" key="9">
    <source>
        <dbReference type="SAM" id="MobiDB-lite"/>
    </source>
</evidence>
<evidence type="ECO:0000256" key="4">
    <source>
        <dbReference type="ARBA" id="ARBA00022592"/>
    </source>
</evidence>
<dbReference type="AlphaFoldDB" id="A0A7M5UYC3"/>
<organism evidence="10 11">
    <name type="scientific">Clytia hemisphaerica</name>
    <dbReference type="NCBI Taxonomy" id="252671"/>
    <lineage>
        <taxon>Eukaryota</taxon>
        <taxon>Metazoa</taxon>
        <taxon>Cnidaria</taxon>
        <taxon>Hydrozoa</taxon>
        <taxon>Hydroidolina</taxon>
        <taxon>Leptothecata</taxon>
        <taxon>Obeliida</taxon>
        <taxon>Clytiidae</taxon>
        <taxon>Clytia</taxon>
    </lineage>
</organism>
<dbReference type="Pfam" id="PF01384">
    <property type="entry name" value="PHO4"/>
    <property type="match status" value="1"/>
</dbReference>
<accession>A0A7M5UYC3</accession>
<dbReference type="Proteomes" id="UP000594262">
    <property type="component" value="Unplaced"/>
</dbReference>
<feature type="compositionally biased region" description="Basic and acidic residues" evidence="9">
    <location>
        <begin position="259"/>
        <end position="279"/>
    </location>
</feature>
<dbReference type="OrthoDB" id="260807at2759"/>
<evidence type="ECO:0000256" key="5">
    <source>
        <dbReference type="ARBA" id="ARBA00022692"/>
    </source>
</evidence>
<dbReference type="RefSeq" id="XP_066926016.1">
    <property type="nucleotide sequence ID" value="XM_067069915.1"/>
</dbReference>
<feature type="transmembrane region" description="Helical" evidence="8">
    <location>
        <begin position="213"/>
        <end position="235"/>
    </location>
</feature>
<feature type="transmembrane region" description="Helical" evidence="8">
    <location>
        <begin position="7"/>
        <end position="26"/>
    </location>
</feature>
<comment type="subcellular location">
    <subcellularLocation>
        <location evidence="1 8">Membrane</location>
        <topology evidence="1 8">Multi-pass membrane protein</topology>
    </subcellularLocation>
</comment>
<dbReference type="GO" id="GO:0035435">
    <property type="term" value="P:phosphate ion transmembrane transport"/>
    <property type="evidence" value="ECO:0007669"/>
    <property type="project" value="TreeGrafter"/>
</dbReference>
<feature type="transmembrane region" description="Helical" evidence="8">
    <location>
        <begin position="179"/>
        <end position="201"/>
    </location>
</feature>
<feature type="compositionally biased region" description="Basic and acidic residues" evidence="9">
    <location>
        <begin position="328"/>
        <end position="345"/>
    </location>
</feature>
<dbReference type="GO" id="GO:0005315">
    <property type="term" value="F:phosphate transmembrane transporter activity"/>
    <property type="evidence" value="ECO:0007669"/>
    <property type="project" value="InterPro"/>
</dbReference>
<keyword evidence="3 8" id="KW-0813">Transport</keyword>
<keyword evidence="6 8" id="KW-1133">Transmembrane helix</keyword>
<evidence type="ECO:0000256" key="8">
    <source>
        <dbReference type="RuleBase" id="RU363058"/>
    </source>
</evidence>
<feature type="transmembrane region" description="Helical" evidence="8">
    <location>
        <begin position="116"/>
        <end position="134"/>
    </location>
</feature>
<evidence type="ECO:0000313" key="10">
    <source>
        <dbReference type="EnsemblMetazoa" id="CLYHEMP006173.1"/>
    </source>
</evidence>
<dbReference type="GeneID" id="136813394"/>
<comment type="function">
    <text evidence="8">Sodium-phosphate symporter.</text>
</comment>
<feature type="region of interest" description="Disordered" evidence="9">
    <location>
        <begin position="310"/>
        <end position="367"/>
    </location>
</feature>
<dbReference type="EnsemblMetazoa" id="CLYHEMT006173.1">
    <property type="protein sequence ID" value="CLYHEMP006173.1"/>
    <property type="gene ID" value="CLYHEMG006173"/>
</dbReference>
<feature type="region of interest" description="Disordered" evidence="9">
    <location>
        <begin position="257"/>
        <end position="289"/>
    </location>
</feature>
<dbReference type="PANTHER" id="PTHR11101">
    <property type="entry name" value="PHOSPHATE TRANSPORTER"/>
    <property type="match status" value="1"/>
</dbReference>
<dbReference type="InterPro" id="IPR001204">
    <property type="entry name" value="Phos_transporter"/>
</dbReference>
<keyword evidence="4 8" id="KW-0592">Phosphate transport</keyword>
<feature type="compositionally biased region" description="Polar residues" evidence="9">
    <location>
        <begin position="310"/>
        <end position="327"/>
    </location>
</feature>
<keyword evidence="7 8" id="KW-0472">Membrane</keyword>
<evidence type="ECO:0000256" key="3">
    <source>
        <dbReference type="ARBA" id="ARBA00022448"/>
    </source>
</evidence>
<evidence type="ECO:0000256" key="6">
    <source>
        <dbReference type="ARBA" id="ARBA00022989"/>
    </source>
</evidence>
<sequence>MIEENPDVLWLVVVGFIIAFVLAFGIGANDVANSFGTSVGAKVLTLFQACIIASIFELAGAILIGSKVSDTVRKGIIDVNQFNGSEPLAMAGAFSALTATSIWLIVATFFNLPVSGTHSIVGATIGYALVAIGSKSIGWATFGKIAASWVISPLLSGLISCAIFLGIDRWILKSSSPLKYGLIALPFLLFATIFINLFSIFYSSKEVFGMADFAWYVIFGICIGASLVISIIEAFGVNPWLKKKILAESESAEIPSVRFDNEAGKDEEKETDEKAKENHLPYTTNTNSANYGSIGTHNEGFEHASEANDEINQNGDTKNKETATITISHEEKKTIDTKPRSESTRSRTRSVLDSVLPEPDDSARSQIQDDPHSAQLFKYLQILTAAFGAFAHGGNDVSNAIGPVISLWLIYRTGEVQSTAQTPIWILIYGGVGIIVGLSVWGRRVIKTIGENLSPITPSSGFAIEIGSALTVLLASNLGIPVSTTHCKVGSVVFVGRVRSKEVVDWSLFTNIVISWVVTMPITGGISAMIFAILREVM</sequence>
<feature type="transmembrane region" description="Helical" evidence="8">
    <location>
        <begin position="87"/>
        <end position="110"/>
    </location>
</feature>
<evidence type="ECO:0000256" key="1">
    <source>
        <dbReference type="ARBA" id="ARBA00004141"/>
    </source>
</evidence>
<feature type="transmembrane region" description="Helical" evidence="8">
    <location>
        <begin position="462"/>
        <end position="480"/>
    </location>
</feature>
<dbReference type="PANTHER" id="PTHR11101:SF80">
    <property type="entry name" value="PHOSPHATE TRANSPORTER"/>
    <property type="match status" value="1"/>
</dbReference>